<dbReference type="Pfam" id="PF01547">
    <property type="entry name" value="SBP_bac_1"/>
    <property type="match status" value="1"/>
</dbReference>
<reference evidence="4" key="1">
    <citation type="submission" date="2016-10" db="EMBL/GenBank/DDBJ databases">
        <authorList>
            <person name="Varghese N."/>
            <person name="Submissions S."/>
        </authorList>
    </citation>
    <scope>NUCLEOTIDE SEQUENCE [LARGE SCALE GENOMIC DNA]</scope>
    <source>
        <strain evidence="4">SP</strain>
    </source>
</reference>
<dbReference type="EMBL" id="FNPI01000007">
    <property type="protein sequence ID" value="SDZ18977.1"/>
    <property type="molecule type" value="Genomic_DNA"/>
</dbReference>
<dbReference type="CDD" id="cd13582">
    <property type="entry name" value="PBP2_AlgQ_like_3"/>
    <property type="match status" value="1"/>
</dbReference>
<dbReference type="PROSITE" id="PS51257">
    <property type="entry name" value="PROKAR_LIPOPROTEIN"/>
    <property type="match status" value="1"/>
</dbReference>
<accession>A0A1H3QZX7</accession>
<gene>
    <name evidence="3" type="ORF">SAMN05421736_107128</name>
</gene>
<dbReference type="AlphaFoldDB" id="A0A1H3QZX7"/>
<protein>
    <submittedName>
        <fullName evidence="3">Putative aldouronate transport system substrate-binding protein</fullName>
    </submittedName>
</protein>
<evidence type="ECO:0000256" key="2">
    <source>
        <dbReference type="SAM" id="SignalP"/>
    </source>
</evidence>
<keyword evidence="4" id="KW-1185">Reference proteome</keyword>
<proteinExistence type="predicted"/>
<dbReference type="PANTHER" id="PTHR43649">
    <property type="entry name" value="ARABINOSE-BINDING PROTEIN-RELATED"/>
    <property type="match status" value="1"/>
</dbReference>
<dbReference type="OrthoDB" id="54751at2"/>
<feature type="signal peptide" evidence="2">
    <location>
        <begin position="1"/>
        <end position="22"/>
    </location>
</feature>
<evidence type="ECO:0000313" key="3">
    <source>
        <dbReference type="EMBL" id="SDZ18977.1"/>
    </source>
</evidence>
<dbReference type="InterPro" id="IPR006059">
    <property type="entry name" value="SBP"/>
</dbReference>
<dbReference type="SUPFAM" id="SSF53850">
    <property type="entry name" value="Periplasmic binding protein-like II"/>
    <property type="match status" value="1"/>
</dbReference>
<feature type="chain" id="PRO_5011456448" evidence="2">
    <location>
        <begin position="23"/>
        <end position="565"/>
    </location>
</feature>
<name>A0A1H3QZX7_9BACI</name>
<dbReference type="Proteomes" id="UP000198935">
    <property type="component" value="Unassembled WGS sequence"/>
</dbReference>
<evidence type="ECO:0000256" key="1">
    <source>
        <dbReference type="SAM" id="MobiDB-lite"/>
    </source>
</evidence>
<dbReference type="InterPro" id="IPR050490">
    <property type="entry name" value="Bact_solute-bd_prot1"/>
</dbReference>
<feature type="compositionally biased region" description="Basic and acidic residues" evidence="1">
    <location>
        <begin position="29"/>
        <end position="39"/>
    </location>
</feature>
<evidence type="ECO:0000313" key="4">
    <source>
        <dbReference type="Proteomes" id="UP000198935"/>
    </source>
</evidence>
<organism evidence="3 4">
    <name type="scientific">Evansella caseinilytica</name>
    <dbReference type="NCBI Taxonomy" id="1503961"/>
    <lineage>
        <taxon>Bacteria</taxon>
        <taxon>Bacillati</taxon>
        <taxon>Bacillota</taxon>
        <taxon>Bacilli</taxon>
        <taxon>Bacillales</taxon>
        <taxon>Bacillaceae</taxon>
        <taxon>Evansella</taxon>
    </lineage>
</organism>
<sequence length="565" mass="64105">MKHWFGKLLGIFLVLSLMVALAACGGDEDSSKQEEKDSDSMASDDDSLEPITFTMFSADTNPSWDGMNSAVGQAIQEATGVTLEADFAIGDPKERIALMAAGGEYPDFILPKGDGDLLVDAGAMLDLTDLIEEHAPNIKAMYGDYLKRMRWSEDDHSIYFLATAGVDEEYWSPGTGFWLQHAVVEELGYPEINTVEDFENAIRTYYEKHPEIDGQPTIPLTLNADDWRMLISVTNPAVFATGGSDDGEWVVDFETQEATLHYRRPEEREYFRWLNHLNAEGLLDPEAFVQQYDQYVAKISSGRVLGLIDADWHIADAQTALREDGKYERMYGVYPATLTKDYKFATFQSSGYLAGWGIGISVNNPDPVRAIKFLDWMASDEAQILHNWGVEGEHYTIEDGKRVISPEEMEKRLSDTEYNKRTGIEVFRAYGPNWGDGVLDPSGQTYTINTPDQIKENYTEKEKEVLANYGVEMWKDLYPSADEFPVKPWGAAWQINWESDSDIALKFQRAQDTMYRRIPEAILAKPEDFDKVYDTFMDDLDKIGVEKMEADFNELLQAKIRLWND</sequence>
<feature type="region of interest" description="Disordered" evidence="1">
    <location>
        <begin position="26"/>
        <end position="47"/>
    </location>
</feature>
<dbReference type="Gene3D" id="3.40.190.10">
    <property type="entry name" value="Periplasmic binding protein-like II"/>
    <property type="match status" value="2"/>
</dbReference>
<dbReference type="PANTHER" id="PTHR43649:SF12">
    <property type="entry name" value="DIACETYLCHITOBIOSE BINDING PROTEIN DASA"/>
    <property type="match status" value="1"/>
</dbReference>
<keyword evidence="2" id="KW-0732">Signal</keyword>
<dbReference type="STRING" id="1503961.SAMN05421736_107128"/>